<sequence>MSMLFENVNEANVARLRSRLVGASIMAVGGTAWIVVALIYWQNTPAWALPTAIVVGVALLGVCIARFLATRRIRSVRSPTAAAADKRSHRRFLVVFAAEIVGIIVSANVLAYLGYPLWIPVAVALIVGAHFLPLARVFAAPIYYGTGTVSVLGVLGCLLIHDVAVRLLGVGLTMAVVLWITSSLVLWRTRQG</sequence>
<dbReference type="RefSeq" id="WP_367855736.1">
    <property type="nucleotide sequence ID" value="NZ_JBFOHK010000006.1"/>
</dbReference>
<keyword evidence="1" id="KW-1133">Transmembrane helix</keyword>
<reference evidence="2 3" key="1">
    <citation type="submission" date="2024-06" db="EMBL/GenBank/DDBJ databases">
        <authorList>
            <person name="Woo H."/>
        </authorList>
    </citation>
    <scope>NUCLEOTIDE SEQUENCE [LARGE SCALE GENOMIC DNA]</scope>
    <source>
        <strain evidence="2 3">Si-c</strain>
    </source>
</reference>
<evidence type="ECO:0000313" key="3">
    <source>
        <dbReference type="Proteomes" id="UP001556220"/>
    </source>
</evidence>
<feature type="transmembrane region" description="Helical" evidence="1">
    <location>
        <begin position="117"/>
        <end position="135"/>
    </location>
</feature>
<protein>
    <submittedName>
        <fullName evidence="2">Uncharacterized protein</fullName>
    </submittedName>
</protein>
<dbReference type="InterPro" id="IPR053824">
    <property type="entry name" value="DUF7010"/>
</dbReference>
<feature type="transmembrane region" description="Helical" evidence="1">
    <location>
        <begin position="92"/>
        <end position="111"/>
    </location>
</feature>
<accession>A0ABV3QIK3</accession>
<proteinExistence type="predicted"/>
<gene>
    <name evidence="2" type="ORF">ABQJ54_18140</name>
</gene>
<feature type="transmembrane region" description="Helical" evidence="1">
    <location>
        <begin position="167"/>
        <end position="187"/>
    </location>
</feature>
<dbReference type="Proteomes" id="UP001556220">
    <property type="component" value="Unassembled WGS sequence"/>
</dbReference>
<comment type="caution">
    <text evidence="2">The sequence shown here is derived from an EMBL/GenBank/DDBJ whole genome shotgun (WGS) entry which is preliminary data.</text>
</comment>
<feature type="transmembrane region" description="Helical" evidence="1">
    <location>
        <begin position="20"/>
        <end position="41"/>
    </location>
</feature>
<keyword evidence="1" id="KW-0472">Membrane</keyword>
<organism evidence="2 3">
    <name type="scientific">Rhodanobacter lycopersici</name>
    <dbReference type="NCBI Taxonomy" id="3162487"/>
    <lineage>
        <taxon>Bacteria</taxon>
        <taxon>Pseudomonadati</taxon>
        <taxon>Pseudomonadota</taxon>
        <taxon>Gammaproteobacteria</taxon>
        <taxon>Lysobacterales</taxon>
        <taxon>Rhodanobacteraceae</taxon>
        <taxon>Rhodanobacter</taxon>
    </lineage>
</organism>
<feature type="transmembrane region" description="Helical" evidence="1">
    <location>
        <begin position="47"/>
        <end position="69"/>
    </location>
</feature>
<keyword evidence="1" id="KW-0812">Transmembrane</keyword>
<keyword evidence="3" id="KW-1185">Reference proteome</keyword>
<name>A0ABV3QIK3_9GAMM</name>
<dbReference type="Pfam" id="PF22765">
    <property type="entry name" value="DUF7010"/>
    <property type="match status" value="1"/>
</dbReference>
<evidence type="ECO:0000256" key="1">
    <source>
        <dbReference type="SAM" id="Phobius"/>
    </source>
</evidence>
<feature type="transmembrane region" description="Helical" evidence="1">
    <location>
        <begin position="142"/>
        <end position="161"/>
    </location>
</feature>
<dbReference type="EMBL" id="JBFOHK010000006">
    <property type="protein sequence ID" value="MEW9573678.1"/>
    <property type="molecule type" value="Genomic_DNA"/>
</dbReference>
<evidence type="ECO:0000313" key="2">
    <source>
        <dbReference type="EMBL" id="MEW9573678.1"/>
    </source>
</evidence>